<proteinExistence type="predicted"/>
<evidence type="ECO:0000313" key="3">
    <source>
        <dbReference type="EMBL" id="CAG8498758.1"/>
    </source>
</evidence>
<keyword evidence="2" id="KW-1133">Transmembrane helix</keyword>
<dbReference type="AlphaFoldDB" id="A0A9N9EYH3"/>
<gene>
    <name evidence="3" type="ORF">FMOSSE_LOCUS3924</name>
</gene>
<evidence type="ECO:0000256" key="1">
    <source>
        <dbReference type="SAM" id="Coils"/>
    </source>
</evidence>
<protein>
    <submittedName>
        <fullName evidence="3">10607_t:CDS:1</fullName>
    </submittedName>
</protein>
<evidence type="ECO:0000313" key="4">
    <source>
        <dbReference type="Proteomes" id="UP000789375"/>
    </source>
</evidence>
<feature type="transmembrane region" description="Helical" evidence="2">
    <location>
        <begin position="64"/>
        <end position="84"/>
    </location>
</feature>
<dbReference type="Proteomes" id="UP000789375">
    <property type="component" value="Unassembled WGS sequence"/>
</dbReference>
<reference evidence="3" key="1">
    <citation type="submission" date="2021-06" db="EMBL/GenBank/DDBJ databases">
        <authorList>
            <person name="Kallberg Y."/>
            <person name="Tangrot J."/>
            <person name="Rosling A."/>
        </authorList>
    </citation>
    <scope>NUCLEOTIDE SEQUENCE</scope>
    <source>
        <strain evidence="3">87-6 pot B 2015</strain>
    </source>
</reference>
<sequence>MNSLRSIINLKNFSRLNRFSPSTIHNRFPLFSRTNKASIHHSEYSTTTSIQNENIKVWNVYGPSFVNCFVIGSITYIGLHVLWYKLAFIELQQEMENKMNELENKIKCLKKNKKLEN</sequence>
<evidence type="ECO:0000256" key="2">
    <source>
        <dbReference type="SAM" id="Phobius"/>
    </source>
</evidence>
<keyword evidence="2" id="KW-0812">Transmembrane</keyword>
<keyword evidence="2" id="KW-0472">Membrane</keyword>
<comment type="caution">
    <text evidence="3">The sequence shown here is derived from an EMBL/GenBank/DDBJ whole genome shotgun (WGS) entry which is preliminary data.</text>
</comment>
<organism evidence="3 4">
    <name type="scientific">Funneliformis mosseae</name>
    <name type="common">Endomycorrhizal fungus</name>
    <name type="synonym">Glomus mosseae</name>
    <dbReference type="NCBI Taxonomy" id="27381"/>
    <lineage>
        <taxon>Eukaryota</taxon>
        <taxon>Fungi</taxon>
        <taxon>Fungi incertae sedis</taxon>
        <taxon>Mucoromycota</taxon>
        <taxon>Glomeromycotina</taxon>
        <taxon>Glomeromycetes</taxon>
        <taxon>Glomerales</taxon>
        <taxon>Glomeraceae</taxon>
        <taxon>Funneliformis</taxon>
    </lineage>
</organism>
<feature type="coiled-coil region" evidence="1">
    <location>
        <begin position="85"/>
        <end position="112"/>
    </location>
</feature>
<name>A0A9N9EYH3_FUNMO</name>
<accession>A0A9N9EYH3</accession>
<keyword evidence="4" id="KW-1185">Reference proteome</keyword>
<dbReference type="EMBL" id="CAJVPP010000625">
    <property type="protein sequence ID" value="CAG8498758.1"/>
    <property type="molecule type" value="Genomic_DNA"/>
</dbReference>
<keyword evidence="1" id="KW-0175">Coiled coil</keyword>